<feature type="region of interest" description="Disordered" evidence="3">
    <location>
        <begin position="61"/>
        <end position="101"/>
    </location>
</feature>
<dbReference type="OrthoDB" id="6359943at2759"/>
<dbReference type="InterPro" id="IPR011333">
    <property type="entry name" value="SKP1/BTB/POZ_sf"/>
</dbReference>
<accession>A0A6P5YUT4</accession>
<protein>
    <submittedName>
        <fullName evidence="6">BTB/POZ domain-containing protein At1g01640-like</fullName>
    </submittedName>
</protein>
<feature type="compositionally biased region" description="Low complexity" evidence="3">
    <location>
        <begin position="61"/>
        <end position="88"/>
    </location>
</feature>
<evidence type="ECO:0000313" key="6">
    <source>
        <dbReference type="RefSeq" id="XP_022744289.1"/>
    </source>
</evidence>
<dbReference type="PANTHER" id="PTHR47274">
    <property type="entry name" value="BTB/POZ DOMAIN CONTAINING PROTEIN, EXPRESSED-RELATED"/>
    <property type="match status" value="1"/>
</dbReference>
<dbReference type="KEGG" id="dzi:111295165"/>
<name>A0A6P5YUT4_DURZI</name>
<evidence type="ECO:0000259" key="4">
    <source>
        <dbReference type="PROSITE" id="PS50097"/>
    </source>
</evidence>
<proteinExistence type="predicted"/>
<feature type="domain" description="BTB" evidence="4">
    <location>
        <begin position="126"/>
        <end position="197"/>
    </location>
</feature>
<dbReference type="InterPro" id="IPR000210">
    <property type="entry name" value="BTB/POZ_dom"/>
</dbReference>
<dbReference type="SMART" id="SM00225">
    <property type="entry name" value="BTB"/>
    <property type="match status" value="1"/>
</dbReference>
<comment type="function">
    <text evidence="1">May act as a substrate-specific adapter of an E3 ubiquitin-protein ligase complex (CUL3-RBX1-BTB) which mediates the ubiquitination and subsequent proteasomal degradation of target proteins.</text>
</comment>
<evidence type="ECO:0000313" key="5">
    <source>
        <dbReference type="Proteomes" id="UP000515121"/>
    </source>
</evidence>
<dbReference type="RefSeq" id="XP_022744289.1">
    <property type="nucleotide sequence ID" value="XM_022888554.1"/>
</dbReference>
<dbReference type="InterPro" id="IPR044784">
    <property type="entry name" value="At1g01640-like"/>
</dbReference>
<comment type="pathway">
    <text evidence="2">Protein modification; protein ubiquitination.</text>
</comment>
<keyword evidence="5" id="KW-1185">Reference proteome</keyword>
<evidence type="ECO:0000256" key="2">
    <source>
        <dbReference type="ARBA" id="ARBA00004906"/>
    </source>
</evidence>
<gene>
    <name evidence="6" type="primary">LOC111295165</name>
</gene>
<evidence type="ECO:0000256" key="3">
    <source>
        <dbReference type="SAM" id="MobiDB-lite"/>
    </source>
</evidence>
<dbReference type="PROSITE" id="PS50097">
    <property type="entry name" value="BTB"/>
    <property type="match status" value="1"/>
</dbReference>
<dbReference type="GO" id="GO:0016567">
    <property type="term" value="P:protein ubiquitination"/>
    <property type="evidence" value="ECO:0007669"/>
    <property type="project" value="UniProtKB-UniPathway"/>
</dbReference>
<reference evidence="6" key="1">
    <citation type="submission" date="2025-08" db="UniProtKB">
        <authorList>
            <consortium name="RefSeq"/>
        </authorList>
    </citation>
    <scope>IDENTIFICATION</scope>
    <source>
        <tissue evidence="6">Fruit stalk</tissue>
    </source>
</reference>
<feature type="compositionally biased region" description="Polar residues" evidence="3">
    <location>
        <begin position="89"/>
        <end position="100"/>
    </location>
</feature>
<sequence>MSSLFGSGPSSSSFGFAFSSSPANSSGFARFASSSGGFSSTSPFTANLGNSTGFAPFASSSGGFSSTGNPASTISTSSGTTAQTSPSGRKNSSVTTPVNENTEDDLQKRIRFLSGLVKAFKEQTHTDIQLKPSYGPCILAHKALLAARSEIFKNMLDSVGCKAPSSDTDMITLSELNTEELESLLEFLYTGNLPLDKLEKHVFKLYAAADKYEIPYLQESCEHYMLNSLTTWNAVDVLEISDAHSSETLKEGTLNFIVRNMKGVVSSLKYEDFASSNPHLCVQMTRAFVDAKSH</sequence>
<dbReference type="Proteomes" id="UP000515121">
    <property type="component" value="Unplaced"/>
</dbReference>
<dbReference type="PANTHER" id="PTHR47274:SF1">
    <property type="entry name" value="BTB_POZ DOMAIN CONTAINING PROTEIN, EXPRESSED"/>
    <property type="match status" value="1"/>
</dbReference>
<dbReference type="GeneID" id="111295165"/>
<dbReference type="SUPFAM" id="SSF54695">
    <property type="entry name" value="POZ domain"/>
    <property type="match status" value="1"/>
</dbReference>
<dbReference type="Gene3D" id="1.25.40.420">
    <property type="match status" value="1"/>
</dbReference>
<evidence type="ECO:0000256" key="1">
    <source>
        <dbReference type="ARBA" id="ARBA00002668"/>
    </source>
</evidence>
<dbReference type="UniPathway" id="UPA00143"/>
<dbReference type="AlphaFoldDB" id="A0A6P5YUT4"/>
<organism evidence="5 6">
    <name type="scientific">Durio zibethinus</name>
    <name type="common">Durian</name>
    <dbReference type="NCBI Taxonomy" id="66656"/>
    <lineage>
        <taxon>Eukaryota</taxon>
        <taxon>Viridiplantae</taxon>
        <taxon>Streptophyta</taxon>
        <taxon>Embryophyta</taxon>
        <taxon>Tracheophyta</taxon>
        <taxon>Spermatophyta</taxon>
        <taxon>Magnoliopsida</taxon>
        <taxon>eudicotyledons</taxon>
        <taxon>Gunneridae</taxon>
        <taxon>Pentapetalae</taxon>
        <taxon>rosids</taxon>
        <taxon>malvids</taxon>
        <taxon>Malvales</taxon>
        <taxon>Malvaceae</taxon>
        <taxon>Helicteroideae</taxon>
        <taxon>Durio</taxon>
    </lineage>
</organism>
<dbReference type="Pfam" id="PF00651">
    <property type="entry name" value="BTB"/>
    <property type="match status" value="1"/>
</dbReference>
<dbReference type="Gene3D" id="3.30.710.10">
    <property type="entry name" value="Potassium Channel Kv1.1, Chain A"/>
    <property type="match status" value="1"/>
</dbReference>